<dbReference type="Proteomes" id="UP001374952">
    <property type="component" value="Unassembled WGS sequence"/>
</dbReference>
<evidence type="ECO:0000313" key="1">
    <source>
        <dbReference type="EMBL" id="MEL0605544.1"/>
    </source>
</evidence>
<keyword evidence="1" id="KW-0548">Nucleotidyltransferase</keyword>
<keyword evidence="1" id="KW-0808">Transferase</keyword>
<keyword evidence="1" id="KW-0695">RNA-directed DNA polymerase</keyword>
<keyword evidence="2" id="KW-1185">Reference proteome</keyword>
<evidence type="ECO:0000313" key="2">
    <source>
        <dbReference type="Proteomes" id="UP001374952"/>
    </source>
</evidence>
<proteinExistence type="predicted"/>
<comment type="caution">
    <text evidence="1">The sequence shown here is derived from an EMBL/GenBank/DDBJ whole genome shotgun (WGS) entry which is preliminary data.</text>
</comment>
<organism evidence="1 2">
    <name type="scientific">Pseudoalteromonas undina</name>
    <dbReference type="NCBI Taxonomy" id="43660"/>
    <lineage>
        <taxon>Bacteria</taxon>
        <taxon>Pseudomonadati</taxon>
        <taxon>Pseudomonadota</taxon>
        <taxon>Gammaproteobacteria</taxon>
        <taxon>Alteromonadales</taxon>
        <taxon>Pseudoalteromonadaceae</taxon>
        <taxon>Pseudoalteromonas</taxon>
    </lineage>
</organism>
<sequence length="314" mass="36507">MNLTKKLALELKKNELVISSFLTNAPNKYKVYKIPKRTHGYRTIAQPTSELKKYQRTFIKLFDFPVHNSAMAYRKGKSIKDNAFVHSKNKYLLKTDLENFFNSITPELFWKCLQSCSETTPSFNLNEKKLVEKILFWCPSKIKGGKLVLSVGAPSSPEISNFCLYNFDKILFEICESQNIKYTRYADDLTFSTNTKDTLFTLIPIIRRLLKECFNDHIRLNHSKTVFSSKAHNRHITGVTIDNNGNLSLGRERKRYIKHLVNNYRFNKLDESDKNHLRGLLAFASHIEPIFILRLKEKYTNNIIDSLCGAGYEQ</sequence>
<accession>A0ACC6R6W3</accession>
<gene>
    <name evidence="1" type="ORF">V6250_15325</name>
</gene>
<name>A0ACC6R6W3_9GAMM</name>
<reference evidence="1" key="1">
    <citation type="submission" date="2024-02" db="EMBL/GenBank/DDBJ databases">
        <title>Bacteria isolated from the canopy kelp, Nereocystis luetkeana.</title>
        <authorList>
            <person name="Pfister C.A."/>
            <person name="Younker I.T."/>
            <person name="Light S.H."/>
        </authorList>
    </citation>
    <scope>NUCLEOTIDE SEQUENCE</scope>
    <source>
        <strain evidence="1">TN.2.01</strain>
    </source>
</reference>
<dbReference type="EMBL" id="JBAKAX010000019">
    <property type="protein sequence ID" value="MEL0605544.1"/>
    <property type="molecule type" value="Genomic_DNA"/>
</dbReference>
<protein>
    <submittedName>
        <fullName evidence="1">Retron St85 family RNA-directed DNA polymerase</fullName>
    </submittedName>
</protein>